<dbReference type="CDD" id="cd03467">
    <property type="entry name" value="Rieske"/>
    <property type="match status" value="1"/>
</dbReference>
<keyword evidence="8" id="KW-1185">Reference proteome</keyword>
<dbReference type="EMBL" id="JBHTAR010000011">
    <property type="protein sequence ID" value="MFC7199903.1"/>
    <property type="molecule type" value="Genomic_DNA"/>
</dbReference>
<keyword evidence="4" id="KW-0411">Iron-sulfur</keyword>
<dbReference type="GO" id="GO:0046872">
    <property type="term" value="F:metal ion binding"/>
    <property type="evidence" value="ECO:0007669"/>
    <property type="project" value="UniProtKB-KW"/>
</dbReference>
<evidence type="ECO:0000256" key="5">
    <source>
        <dbReference type="ARBA" id="ARBA00034078"/>
    </source>
</evidence>
<organism evidence="7 8">
    <name type="scientific">Halospeciosus flavus</name>
    <dbReference type="NCBI Taxonomy" id="3032283"/>
    <lineage>
        <taxon>Archaea</taxon>
        <taxon>Methanobacteriati</taxon>
        <taxon>Methanobacteriota</taxon>
        <taxon>Stenosarchaea group</taxon>
        <taxon>Halobacteria</taxon>
        <taxon>Halobacteriales</taxon>
        <taxon>Halobacteriaceae</taxon>
        <taxon>Halospeciosus</taxon>
    </lineage>
</organism>
<evidence type="ECO:0000259" key="6">
    <source>
        <dbReference type="PROSITE" id="PS51296"/>
    </source>
</evidence>
<evidence type="ECO:0000256" key="2">
    <source>
        <dbReference type="ARBA" id="ARBA00022723"/>
    </source>
</evidence>
<keyword evidence="2" id="KW-0479">Metal-binding</keyword>
<dbReference type="InterPro" id="IPR036922">
    <property type="entry name" value="Rieske_2Fe-2S_sf"/>
</dbReference>
<dbReference type="InterPro" id="IPR017941">
    <property type="entry name" value="Rieske_2Fe-2S"/>
</dbReference>
<dbReference type="AlphaFoldDB" id="A0ABD5Z410"/>
<dbReference type="PANTHER" id="PTHR21496">
    <property type="entry name" value="FERREDOXIN-RELATED"/>
    <property type="match status" value="1"/>
</dbReference>
<comment type="cofactor">
    <cofactor evidence="5">
        <name>[2Fe-2S] cluster</name>
        <dbReference type="ChEBI" id="CHEBI:190135"/>
    </cofactor>
</comment>
<comment type="caution">
    <text evidence="7">The sequence shown here is derived from an EMBL/GenBank/DDBJ whole genome shotgun (WGS) entry which is preliminary data.</text>
</comment>
<dbReference type="Proteomes" id="UP001596447">
    <property type="component" value="Unassembled WGS sequence"/>
</dbReference>
<gene>
    <name evidence="7" type="ORF">ACFQJ9_10870</name>
</gene>
<keyword evidence="1" id="KW-0001">2Fe-2S</keyword>
<evidence type="ECO:0000256" key="4">
    <source>
        <dbReference type="ARBA" id="ARBA00023014"/>
    </source>
</evidence>
<reference evidence="7 8" key="1">
    <citation type="journal article" date="2019" name="Int. J. Syst. Evol. Microbiol.">
        <title>The Global Catalogue of Microorganisms (GCM) 10K type strain sequencing project: providing services to taxonomists for standard genome sequencing and annotation.</title>
        <authorList>
            <consortium name="The Broad Institute Genomics Platform"/>
            <consortium name="The Broad Institute Genome Sequencing Center for Infectious Disease"/>
            <person name="Wu L."/>
            <person name="Ma J."/>
        </authorList>
    </citation>
    <scope>NUCLEOTIDE SEQUENCE [LARGE SCALE GENOMIC DNA]</scope>
    <source>
        <strain evidence="7 8">XZGYJ-43</strain>
    </source>
</reference>
<evidence type="ECO:0000256" key="3">
    <source>
        <dbReference type="ARBA" id="ARBA00023004"/>
    </source>
</evidence>
<keyword evidence="3" id="KW-0408">Iron</keyword>
<evidence type="ECO:0000313" key="7">
    <source>
        <dbReference type="EMBL" id="MFC7199903.1"/>
    </source>
</evidence>
<feature type="domain" description="Rieske" evidence="6">
    <location>
        <begin position="7"/>
        <end position="97"/>
    </location>
</feature>
<protein>
    <submittedName>
        <fullName evidence="7">Rieske 2Fe-2S domain-containing protein</fullName>
    </submittedName>
</protein>
<dbReference type="Gene3D" id="2.102.10.10">
    <property type="entry name" value="Rieske [2Fe-2S] iron-sulphur domain"/>
    <property type="match status" value="1"/>
</dbReference>
<dbReference type="Pfam" id="PF00355">
    <property type="entry name" value="Rieske"/>
    <property type="match status" value="1"/>
</dbReference>
<dbReference type="GO" id="GO:0051537">
    <property type="term" value="F:2 iron, 2 sulfur cluster binding"/>
    <property type="evidence" value="ECO:0007669"/>
    <property type="project" value="UniProtKB-KW"/>
</dbReference>
<dbReference type="PROSITE" id="PS51296">
    <property type="entry name" value="RIESKE"/>
    <property type="match status" value="1"/>
</dbReference>
<dbReference type="PANTHER" id="PTHR21496:SF0">
    <property type="entry name" value="RIESKE DOMAIN-CONTAINING PROTEIN"/>
    <property type="match status" value="1"/>
</dbReference>
<evidence type="ECO:0000313" key="8">
    <source>
        <dbReference type="Proteomes" id="UP001596447"/>
    </source>
</evidence>
<name>A0ABD5Z410_9EURY</name>
<accession>A0ABD5Z410</accession>
<evidence type="ECO:0000256" key="1">
    <source>
        <dbReference type="ARBA" id="ARBA00022714"/>
    </source>
</evidence>
<sequence length="584" mass="64101">MSQSDYVYAVDLDDLRESGRELVNKGGQAIALFYHDGEVRAVDNRCPHMGFPLTEGTVDEGILTCHWHHARFELSCGDTFDPWADDVPTYPVDVRDGPEGDGAGAEVWVRPEPEREGPPEEHWANRLDTGLEENLRLVLAKSVIGLLDADADYTDPFATGLRFGTTYRESGWASGLTIHTALANVRESLPESARRRGLYQGLVEVAGDCAGQPPFFEQPALDVEDPDPARLKAWFRENVEVRDADGAERTLRTAIDHLDEADVADLLFSAATDHRYIDTGHTLDHLNKAFEALDHVGWEHADEVLPTHVANLANAERAEETSSWRQPVDLAGLLDDAFTDLPDTGTPAGQWTEPDDFQDVLRSDDPEAIVDVLLDAVEAGATTTQLADAVRFAAATRVAQFGTSNEFSDWNTVHHTFTYANAVHGATTRTDCWELYRGVFDAAASVYLDRFLNTPPAPIPEGDADADPDAALARLRETFETEGEVNAAGRAVADCLAAGGDPAAVRAELGETLVSEDAGFHTFQAVEAAFRGADQTDDSERETVYLVAAARYLAAHTPTRREREQTYTIAERLHRGEKLHETEH</sequence>
<proteinExistence type="predicted"/>
<dbReference type="SUPFAM" id="SSF50022">
    <property type="entry name" value="ISP domain"/>
    <property type="match status" value="1"/>
</dbReference>
<dbReference type="RefSeq" id="WP_279529825.1">
    <property type="nucleotide sequence ID" value="NZ_CP122312.1"/>
</dbReference>